<evidence type="ECO:0000256" key="3">
    <source>
        <dbReference type="ARBA" id="ARBA00023002"/>
    </source>
</evidence>
<dbReference type="GO" id="GO:0000166">
    <property type="term" value="F:nucleotide binding"/>
    <property type="evidence" value="ECO:0007669"/>
    <property type="project" value="InterPro"/>
</dbReference>
<protein>
    <submittedName>
        <fullName evidence="6">Oxidoreductase</fullName>
    </submittedName>
</protein>
<feature type="domain" description="GFO/IDH/MocA-like oxidoreductase" evidence="5">
    <location>
        <begin position="134"/>
        <end position="249"/>
    </location>
</feature>
<proteinExistence type="inferred from homology"/>
<dbReference type="InterPro" id="IPR000683">
    <property type="entry name" value="Gfo/Idh/MocA-like_OxRdtase_N"/>
</dbReference>
<dbReference type="InterPro" id="IPR055170">
    <property type="entry name" value="GFO_IDH_MocA-like_dom"/>
</dbReference>
<evidence type="ECO:0000256" key="2">
    <source>
        <dbReference type="ARBA" id="ARBA00022729"/>
    </source>
</evidence>
<feature type="domain" description="Gfo/Idh/MocA-like oxidoreductase N-terminal" evidence="4">
    <location>
        <begin position="7"/>
        <end position="124"/>
    </location>
</feature>
<dbReference type="OrthoDB" id="9774191at2"/>
<evidence type="ECO:0000259" key="5">
    <source>
        <dbReference type="Pfam" id="PF22725"/>
    </source>
</evidence>
<organism evidence="6 7">
    <name type="scientific">Lacimicrobium alkaliphilum</name>
    <dbReference type="NCBI Taxonomy" id="1526571"/>
    <lineage>
        <taxon>Bacteria</taxon>
        <taxon>Pseudomonadati</taxon>
        <taxon>Pseudomonadota</taxon>
        <taxon>Gammaproteobacteria</taxon>
        <taxon>Alteromonadales</taxon>
        <taxon>Alteromonadaceae</taxon>
        <taxon>Lacimicrobium</taxon>
    </lineage>
</organism>
<dbReference type="STRING" id="1526571.AT746_17690"/>
<dbReference type="Pfam" id="PF22725">
    <property type="entry name" value="GFO_IDH_MocA_C3"/>
    <property type="match status" value="1"/>
</dbReference>
<dbReference type="InterPro" id="IPR050984">
    <property type="entry name" value="Gfo/Idh/MocA_domain"/>
</dbReference>
<keyword evidence="2" id="KW-0732">Signal</keyword>
<dbReference type="Pfam" id="PF01408">
    <property type="entry name" value="GFO_IDH_MocA"/>
    <property type="match status" value="1"/>
</dbReference>
<name>A0A0U2QQC0_9ALTE</name>
<gene>
    <name evidence="6" type="ORF">AT746_17690</name>
</gene>
<reference evidence="6 7" key="1">
    <citation type="submission" date="2015-12" db="EMBL/GenBank/DDBJ databases">
        <title>Complete genome of Lacimicrobium alkaliphilum KCTC 32984.</title>
        <authorList>
            <person name="Kim S.-G."/>
            <person name="Lee Y.-J."/>
        </authorList>
    </citation>
    <scope>NUCLEOTIDE SEQUENCE [LARGE SCALE GENOMIC DNA]</scope>
    <source>
        <strain evidence="6 7">YelD216</strain>
    </source>
</reference>
<dbReference type="SUPFAM" id="SSF51735">
    <property type="entry name" value="NAD(P)-binding Rossmann-fold domains"/>
    <property type="match status" value="1"/>
</dbReference>
<dbReference type="GO" id="GO:0016491">
    <property type="term" value="F:oxidoreductase activity"/>
    <property type="evidence" value="ECO:0007669"/>
    <property type="project" value="UniProtKB-KW"/>
</dbReference>
<evidence type="ECO:0000313" key="6">
    <source>
        <dbReference type="EMBL" id="ALS99915.1"/>
    </source>
</evidence>
<dbReference type="Gene3D" id="3.30.360.10">
    <property type="entry name" value="Dihydrodipicolinate Reductase, domain 2"/>
    <property type="match status" value="1"/>
</dbReference>
<accession>A0A0U2QQC0</accession>
<keyword evidence="7" id="KW-1185">Reference proteome</keyword>
<dbReference type="PANTHER" id="PTHR22604">
    <property type="entry name" value="OXIDOREDUCTASES"/>
    <property type="match status" value="1"/>
</dbReference>
<dbReference type="Gene3D" id="3.40.50.720">
    <property type="entry name" value="NAD(P)-binding Rossmann-like Domain"/>
    <property type="match status" value="1"/>
</dbReference>
<evidence type="ECO:0000256" key="1">
    <source>
        <dbReference type="ARBA" id="ARBA00010928"/>
    </source>
</evidence>
<dbReference type="KEGG" id="lal:AT746_17690"/>
<dbReference type="EMBL" id="CP013650">
    <property type="protein sequence ID" value="ALS99915.1"/>
    <property type="molecule type" value="Genomic_DNA"/>
</dbReference>
<dbReference type="PANTHER" id="PTHR22604:SF105">
    <property type="entry name" value="TRANS-1,2-DIHYDROBENZENE-1,2-DIOL DEHYDROGENASE"/>
    <property type="match status" value="1"/>
</dbReference>
<comment type="similarity">
    <text evidence="1">Belongs to the Gfo/Idh/MocA family.</text>
</comment>
<dbReference type="SUPFAM" id="SSF55347">
    <property type="entry name" value="Glyceraldehyde-3-phosphate dehydrogenase-like, C-terminal domain"/>
    <property type="match status" value="1"/>
</dbReference>
<evidence type="ECO:0000259" key="4">
    <source>
        <dbReference type="Pfam" id="PF01408"/>
    </source>
</evidence>
<dbReference type="AlphaFoldDB" id="A0A0U2QQC0"/>
<keyword evidence="3" id="KW-0560">Oxidoreductase</keyword>
<dbReference type="InterPro" id="IPR036291">
    <property type="entry name" value="NAD(P)-bd_dom_sf"/>
</dbReference>
<dbReference type="RefSeq" id="WP_062483172.1">
    <property type="nucleotide sequence ID" value="NZ_CP013650.1"/>
</dbReference>
<evidence type="ECO:0000313" key="7">
    <source>
        <dbReference type="Proteomes" id="UP000068447"/>
    </source>
</evidence>
<sequence length="327" mass="36746">MQLNSTINWGIIGAGRIARTFARDMAFVPHSRILAVASRQLSDAAKFAREHNITEAIEGYQALFEHTDIDAIYIATPHNFHFEQTKAALQAGKHVLCEKPITISTAQCIELSGLAKARNCFLMEAMWTWFLPAIRKAKQWVDEGRIGRLLHVKGDFGYPQPYDPDARTYNPALAGGALLDMGIYPLALNLLFNPQPYQSLRVKAHQAPSGVDDEVHWTMDYGDRISTLATSFRCRLPNYGFIIGDQGYIAIPDFFRASEASLYVLDERVDHFRDNRQGSGFEFEIMAASQAIREGKPESDIMPLSASLILQQQMEAILKRIREVPLS</sequence>
<dbReference type="Proteomes" id="UP000068447">
    <property type="component" value="Chromosome"/>
</dbReference>